<protein>
    <submittedName>
        <fullName evidence="16">Vomeronasal type-2 receptor 26-like</fullName>
    </submittedName>
</protein>
<dbReference type="KEGG" id="emc:129339723"/>
<comment type="similarity">
    <text evidence="2">Belongs to the G-protein coupled receptor 3 family.</text>
</comment>
<evidence type="ECO:0000256" key="1">
    <source>
        <dbReference type="ARBA" id="ARBA00004651"/>
    </source>
</evidence>
<keyword evidence="10" id="KW-0325">Glycoprotein</keyword>
<evidence type="ECO:0000256" key="7">
    <source>
        <dbReference type="ARBA" id="ARBA00023040"/>
    </source>
</evidence>
<dbReference type="InterPro" id="IPR011500">
    <property type="entry name" value="GPCR_3_9-Cys_dom"/>
</dbReference>
<feature type="transmembrane region" description="Helical" evidence="12">
    <location>
        <begin position="740"/>
        <end position="760"/>
    </location>
</feature>
<dbReference type="FunFam" id="2.10.50.30:FF:000002">
    <property type="entry name" value="Vomeronasal 2 receptor, h1"/>
    <property type="match status" value="1"/>
</dbReference>
<feature type="transmembrane region" description="Helical" evidence="12">
    <location>
        <begin position="662"/>
        <end position="683"/>
    </location>
</feature>
<evidence type="ECO:0000256" key="4">
    <source>
        <dbReference type="ARBA" id="ARBA00022692"/>
    </source>
</evidence>
<keyword evidence="4 12" id="KW-0812">Transmembrane</keyword>
<dbReference type="InterPro" id="IPR000337">
    <property type="entry name" value="GPCR_3"/>
</dbReference>
<dbReference type="Pfam" id="PF07562">
    <property type="entry name" value="NCD3G"/>
    <property type="match status" value="1"/>
</dbReference>
<evidence type="ECO:0000256" key="8">
    <source>
        <dbReference type="ARBA" id="ARBA00023136"/>
    </source>
</evidence>
<keyword evidence="11" id="KW-0807">Transducer</keyword>
<dbReference type="Pfam" id="PF01094">
    <property type="entry name" value="ANF_receptor"/>
    <property type="match status" value="1"/>
</dbReference>
<feature type="chain" id="PRO_5041683758" evidence="13">
    <location>
        <begin position="30"/>
        <end position="811"/>
    </location>
</feature>
<evidence type="ECO:0000256" key="12">
    <source>
        <dbReference type="SAM" id="Phobius"/>
    </source>
</evidence>
<evidence type="ECO:0000313" key="16">
    <source>
        <dbReference type="RefSeq" id="XP_054850281.1"/>
    </source>
</evidence>
<dbReference type="InterPro" id="IPR004073">
    <property type="entry name" value="GPCR_3_vmron_rcpt_2"/>
</dbReference>
<feature type="transmembrane region" description="Helical" evidence="12">
    <location>
        <begin position="617"/>
        <end position="641"/>
    </location>
</feature>
<feature type="transmembrane region" description="Helical" evidence="12">
    <location>
        <begin position="772"/>
        <end position="795"/>
    </location>
</feature>
<keyword evidence="8 12" id="KW-0472">Membrane</keyword>
<evidence type="ECO:0000256" key="10">
    <source>
        <dbReference type="ARBA" id="ARBA00023180"/>
    </source>
</evidence>
<evidence type="ECO:0000256" key="2">
    <source>
        <dbReference type="ARBA" id="ARBA00007242"/>
    </source>
</evidence>
<dbReference type="SUPFAM" id="SSF53822">
    <property type="entry name" value="Periplasmic binding protein-like I"/>
    <property type="match status" value="1"/>
</dbReference>
<dbReference type="GeneID" id="129339723"/>
<proteinExistence type="inferred from homology"/>
<gene>
    <name evidence="16" type="primary">LOC129339723</name>
</gene>
<dbReference type="RefSeq" id="XP_054850281.1">
    <property type="nucleotide sequence ID" value="XM_054994306.1"/>
</dbReference>
<dbReference type="InterPro" id="IPR038550">
    <property type="entry name" value="GPCR_3_9-Cys_sf"/>
</dbReference>
<dbReference type="InterPro" id="IPR001828">
    <property type="entry name" value="ANF_lig-bd_rcpt"/>
</dbReference>
<dbReference type="InterPro" id="IPR017978">
    <property type="entry name" value="GPCR_3_C"/>
</dbReference>
<dbReference type="CDD" id="cd15283">
    <property type="entry name" value="7tmC_V2R_pheromone"/>
    <property type="match status" value="1"/>
</dbReference>
<dbReference type="AlphaFoldDB" id="A0AA97K7D3"/>
<dbReference type="PRINTS" id="PR01535">
    <property type="entry name" value="VOMERONASL2R"/>
</dbReference>
<keyword evidence="7" id="KW-0297">G-protein coupled receptor</keyword>
<evidence type="ECO:0000256" key="5">
    <source>
        <dbReference type="ARBA" id="ARBA00022729"/>
    </source>
</evidence>
<organism evidence="15 16">
    <name type="scientific">Eublepharis macularius</name>
    <name type="common">Leopard gecko</name>
    <name type="synonym">Cyrtodactylus macularius</name>
    <dbReference type="NCBI Taxonomy" id="481883"/>
    <lineage>
        <taxon>Eukaryota</taxon>
        <taxon>Metazoa</taxon>
        <taxon>Chordata</taxon>
        <taxon>Craniata</taxon>
        <taxon>Vertebrata</taxon>
        <taxon>Euteleostomi</taxon>
        <taxon>Lepidosauria</taxon>
        <taxon>Squamata</taxon>
        <taxon>Bifurcata</taxon>
        <taxon>Gekkota</taxon>
        <taxon>Eublepharidae</taxon>
        <taxon>Eublepharinae</taxon>
        <taxon>Eublepharis</taxon>
    </lineage>
</organism>
<dbReference type="PROSITE" id="PS00981">
    <property type="entry name" value="G_PROTEIN_RECEP_F3_3"/>
    <property type="match status" value="1"/>
</dbReference>
<evidence type="ECO:0000256" key="11">
    <source>
        <dbReference type="ARBA" id="ARBA00023224"/>
    </source>
</evidence>
<keyword evidence="6 12" id="KW-1133">Transmembrane helix</keyword>
<keyword evidence="9" id="KW-0675">Receptor</keyword>
<dbReference type="InterPro" id="IPR000068">
    <property type="entry name" value="GPCR_3_Ca_sens_rcpt-rel"/>
</dbReference>
<feature type="signal peptide" evidence="13">
    <location>
        <begin position="1"/>
        <end position="29"/>
    </location>
</feature>
<evidence type="ECO:0000256" key="9">
    <source>
        <dbReference type="ARBA" id="ARBA00023170"/>
    </source>
</evidence>
<dbReference type="PRINTS" id="PR00248">
    <property type="entry name" value="GPCRMGR"/>
</dbReference>
<dbReference type="Proteomes" id="UP001190640">
    <property type="component" value="Chromosome 12"/>
</dbReference>
<sequence length="811" mass="91594">MDFPDLSAMAMEFWLLLLMFQIQVSPVQGKAETVMCVKKTNPLQVTYEYYQFGDQIIGAIGSLFVDAFGKLSFRNYPKTKYEGELIAMPKAYQHVLALIFAVKEINGNPKILPNVSLGFHIYDSYFNARMTLQNTLRLLTCVNRIVPNFNCDKSKNLIAVIGGVNAEISLQRANIIDLYKVTQIAYCASTPEMNAKIPSFYRVAPSEELQYTGIVQLLLHFQWTWVGILAGDYDLGDKFLRTLIPMLSQYGICIGLMAKIPVVNYAINLMEFFMNLKSLYYSLTDSTFKALIVNSDHKTVENFKLWLYSNSISEDLPETSIGKVWIMTAHWEFSSLPLFAGFDINVFHGALSFTIQSKEILAFPKFLQSLRPNFPRGNGFIKTFWEQAFNCLFDDSVEKVESSDICTGEEKLETLPGIVFEISMTGQSYSVYNSVYAIAHALHKFYTSRTKVREKVDRGRVNPPNLQPWQVMPRAVCNDNCHPGYNKQKKEGEQFCCYNCVPCPAGKISNQKDMDDCFECPEDQYASRNQDQCFPKTLNFLSFSEPLGITFVFLALSCSLGTSLVLGIFVKNHDTPIVKANNRALSYSLLVALLLCFLCSLLFIGRPQPVTCCLRQTAFAIIFSMAISCVLAKTMTVVLAFMATKPGSQLRKWTGRRLTNSVLCCSFIQAMICFLWLCTSPPFPDLDTHSLSKEIIVQCNEGSVVMFYCALGYLGCLAMVSFTVAFLARKLPSSFNEAKFITFSMVVFCSVWFSFIPAYLSTKGKYMVAMEIFSILASGAGLTAFIFFPKCYIIVLKPDLNRKEQLMRRNK</sequence>
<dbReference type="InterPro" id="IPR017979">
    <property type="entry name" value="GPCR_3_CS"/>
</dbReference>
<dbReference type="GO" id="GO:0004930">
    <property type="term" value="F:G protein-coupled receptor activity"/>
    <property type="evidence" value="ECO:0007669"/>
    <property type="project" value="UniProtKB-KW"/>
</dbReference>
<dbReference type="GO" id="GO:0005886">
    <property type="term" value="C:plasma membrane"/>
    <property type="evidence" value="ECO:0007669"/>
    <property type="project" value="UniProtKB-SubCell"/>
</dbReference>
<evidence type="ECO:0000256" key="6">
    <source>
        <dbReference type="ARBA" id="ARBA00022989"/>
    </source>
</evidence>
<dbReference type="PROSITE" id="PS50259">
    <property type="entry name" value="G_PROTEIN_RECEP_F3_4"/>
    <property type="match status" value="1"/>
</dbReference>
<comment type="subcellular location">
    <subcellularLocation>
        <location evidence="1">Cell membrane</location>
        <topology evidence="1">Multi-pass membrane protein</topology>
    </subcellularLocation>
</comment>
<name>A0AA97K7D3_EUBMA</name>
<evidence type="ECO:0000256" key="3">
    <source>
        <dbReference type="ARBA" id="ARBA00022475"/>
    </source>
</evidence>
<dbReference type="PANTHER" id="PTHR24061:SF599">
    <property type="entry name" value="G-PROTEIN COUPLED RECEPTORS FAMILY 3 PROFILE DOMAIN-CONTAINING PROTEIN"/>
    <property type="match status" value="1"/>
</dbReference>
<evidence type="ECO:0000313" key="15">
    <source>
        <dbReference type="Proteomes" id="UP001190640"/>
    </source>
</evidence>
<dbReference type="Gene3D" id="3.40.50.2300">
    <property type="match status" value="2"/>
</dbReference>
<reference evidence="16" key="1">
    <citation type="submission" date="2025-08" db="UniProtKB">
        <authorList>
            <consortium name="RefSeq"/>
        </authorList>
    </citation>
    <scope>IDENTIFICATION</scope>
    <source>
        <tissue evidence="16">Blood</tissue>
    </source>
</reference>
<accession>A0AA97K7D3</accession>
<feature type="transmembrane region" description="Helical" evidence="12">
    <location>
        <begin position="584"/>
        <end position="605"/>
    </location>
</feature>
<dbReference type="PANTHER" id="PTHR24061">
    <property type="entry name" value="CALCIUM-SENSING RECEPTOR-RELATED"/>
    <property type="match status" value="1"/>
</dbReference>
<keyword evidence="15" id="KW-1185">Reference proteome</keyword>
<evidence type="ECO:0000259" key="14">
    <source>
        <dbReference type="PROSITE" id="PS50259"/>
    </source>
</evidence>
<keyword evidence="3" id="KW-1003">Cell membrane</keyword>
<dbReference type="FunFam" id="3.40.50.2300:FF:000024">
    <property type="entry name" value="Vomeronasal 2, receptor 73"/>
    <property type="match status" value="1"/>
</dbReference>
<feature type="transmembrane region" description="Helical" evidence="12">
    <location>
        <begin position="547"/>
        <end position="572"/>
    </location>
</feature>
<dbReference type="Gene3D" id="2.10.50.30">
    <property type="entry name" value="GPCR, family 3, nine cysteines domain"/>
    <property type="match status" value="1"/>
</dbReference>
<dbReference type="InterPro" id="IPR028082">
    <property type="entry name" value="Peripla_BP_I"/>
</dbReference>
<keyword evidence="5 13" id="KW-0732">Signal</keyword>
<feature type="domain" description="G-protein coupled receptors family 3 profile" evidence="14">
    <location>
        <begin position="547"/>
        <end position="810"/>
    </location>
</feature>
<evidence type="ECO:0000256" key="13">
    <source>
        <dbReference type="SAM" id="SignalP"/>
    </source>
</evidence>
<feature type="transmembrane region" description="Helical" evidence="12">
    <location>
        <begin position="703"/>
        <end position="728"/>
    </location>
</feature>
<dbReference type="Pfam" id="PF00003">
    <property type="entry name" value="7tm_3"/>
    <property type="match status" value="1"/>
</dbReference>